<reference evidence="2 3" key="1">
    <citation type="submission" date="2021-03" db="EMBL/GenBank/DDBJ databases">
        <title>Sequencing the genomes of 1000 actinobacteria strains.</title>
        <authorList>
            <person name="Klenk H.-P."/>
        </authorList>
    </citation>
    <scope>NUCLEOTIDE SEQUENCE [LARGE SCALE GENOMIC DNA]</scope>
    <source>
        <strain evidence="2 3">DSM 15797</strain>
    </source>
</reference>
<dbReference type="EMBL" id="JAGIOF010000002">
    <property type="protein sequence ID" value="MBP2388353.1"/>
    <property type="molecule type" value="Genomic_DNA"/>
</dbReference>
<evidence type="ECO:0000313" key="3">
    <source>
        <dbReference type="Proteomes" id="UP001296993"/>
    </source>
</evidence>
<dbReference type="EMBL" id="JAGIOF010000002">
    <property type="protein sequence ID" value="MBP2388342.1"/>
    <property type="molecule type" value="Genomic_DNA"/>
</dbReference>
<name>A0ABS4XIW9_9MICC</name>
<evidence type="ECO:0000313" key="1">
    <source>
        <dbReference type="EMBL" id="MBP2388342.1"/>
    </source>
</evidence>
<dbReference type="Proteomes" id="UP001296993">
    <property type="component" value="Unassembled WGS sequence"/>
</dbReference>
<comment type="caution">
    <text evidence="2">The sequence shown here is derived from an EMBL/GenBank/DDBJ whole genome shotgun (WGS) entry which is preliminary data.</text>
</comment>
<keyword evidence="3" id="KW-1185">Reference proteome</keyword>
<dbReference type="RefSeq" id="WP_210001901.1">
    <property type="nucleotide sequence ID" value="NZ_BAAAJY010000025.1"/>
</dbReference>
<sequence length="95" mass="10429">MNGTTPIGLPPRRGVRKGNYDWDGKARLAQETPGVAVLAGEGVPESLSKSVRTYRTPPFIQADGRIVVNLRNSVVNEEGVRHGDIYLTWVPEESK</sequence>
<accession>A0ABS4XIW9</accession>
<organism evidence="2 3">
    <name type="scientific">Paeniglutamicibacter kerguelensis</name>
    <dbReference type="NCBI Taxonomy" id="254788"/>
    <lineage>
        <taxon>Bacteria</taxon>
        <taxon>Bacillati</taxon>
        <taxon>Actinomycetota</taxon>
        <taxon>Actinomycetes</taxon>
        <taxon>Micrococcales</taxon>
        <taxon>Micrococcaceae</taxon>
        <taxon>Paeniglutamicibacter</taxon>
    </lineage>
</organism>
<proteinExistence type="predicted"/>
<gene>
    <name evidence="1" type="ORF">JOF47_003915</name>
    <name evidence="2" type="ORF">JOF47_003926</name>
</gene>
<evidence type="ECO:0000313" key="2">
    <source>
        <dbReference type="EMBL" id="MBP2388353.1"/>
    </source>
</evidence>
<protein>
    <submittedName>
        <fullName evidence="2">Uncharacterized protein</fullName>
    </submittedName>
</protein>